<reference evidence="20 21" key="1">
    <citation type="submission" date="2019-07" db="EMBL/GenBank/DDBJ databases">
        <title>Whole genome shotgun sequence of Methylobacterium haplocladii NBRC 107714.</title>
        <authorList>
            <person name="Hosoyama A."/>
            <person name="Uohara A."/>
            <person name="Ohji S."/>
            <person name="Ichikawa N."/>
        </authorList>
    </citation>
    <scope>NUCLEOTIDE SEQUENCE [LARGE SCALE GENOMIC DNA]</scope>
    <source>
        <strain evidence="20 21">NBRC 107714</strain>
    </source>
</reference>
<dbReference type="PANTHER" id="PTHR34148">
    <property type="entry name" value="ADENOSYLCOBINAMIDE-GDP RIBAZOLETRANSFERASE"/>
    <property type="match status" value="1"/>
</dbReference>
<evidence type="ECO:0000256" key="11">
    <source>
        <dbReference type="ARBA" id="ARBA00022842"/>
    </source>
</evidence>
<feature type="transmembrane region" description="Helical" evidence="19">
    <location>
        <begin position="55"/>
        <end position="75"/>
    </location>
</feature>
<keyword evidence="9 19" id="KW-0808">Transferase</keyword>
<evidence type="ECO:0000313" key="21">
    <source>
        <dbReference type="Proteomes" id="UP000321258"/>
    </source>
</evidence>
<evidence type="ECO:0000256" key="12">
    <source>
        <dbReference type="ARBA" id="ARBA00022989"/>
    </source>
</evidence>
<comment type="caution">
    <text evidence="20">The sequence shown here is derived from an EMBL/GenBank/DDBJ whole genome shotgun (WGS) entry which is preliminary data.</text>
</comment>
<dbReference type="Pfam" id="PF02654">
    <property type="entry name" value="CobS"/>
    <property type="match status" value="1"/>
</dbReference>
<dbReference type="Proteomes" id="UP000321258">
    <property type="component" value="Unassembled WGS sequence"/>
</dbReference>
<dbReference type="GO" id="GO:0008818">
    <property type="term" value="F:cobalamin 5'-phosphate synthase activity"/>
    <property type="evidence" value="ECO:0007669"/>
    <property type="project" value="UniProtKB-UniRule"/>
</dbReference>
<evidence type="ECO:0000256" key="5">
    <source>
        <dbReference type="ARBA" id="ARBA00013200"/>
    </source>
</evidence>
<sequence>MSDDDRVHPTPFFPGAGVLYDIAVCLRFFSRVSVPALPDEPAPHAAPDFTTVPRVLPLAGLLLALPAALVLVAGWELRLGPFVASALALAVLALITGAMHEDGLADVADGFGGGSTWMRRLEIMRDSRIGAYGGTALVLSYSLRLGALATLLDRSGAHAALALLLAAAVSRTAALAPLVLLEPARPGGAGASVGRPTGTTLAIAVALCLVLGLIAWALGLPLLGVVLMLLLAPAAAYGLTMLAERRIGGQTGDVIGACQQVAEIAALIGLLAATPV</sequence>
<protein>
    <recommendedName>
        <fullName evidence="6 19">Adenosylcobinamide-GDP ribazoletransferase</fullName>
        <ecNumber evidence="5 19">2.7.8.26</ecNumber>
    </recommendedName>
    <alternativeName>
        <fullName evidence="16 19">Cobalamin synthase</fullName>
    </alternativeName>
    <alternativeName>
        <fullName evidence="15 19">Cobalamin-5'-phosphate synthase</fullName>
    </alternativeName>
</protein>
<dbReference type="PANTHER" id="PTHR34148:SF1">
    <property type="entry name" value="ADENOSYLCOBINAMIDE-GDP RIBAZOLETRANSFERASE"/>
    <property type="match status" value="1"/>
</dbReference>
<evidence type="ECO:0000256" key="3">
    <source>
        <dbReference type="ARBA" id="ARBA00004663"/>
    </source>
</evidence>
<evidence type="ECO:0000256" key="4">
    <source>
        <dbReference type="ARBA" id="ARBA00010561"/>
    </source>
</evidence>
<dbReference type="GO" id="GO:0009236">
    <property type="term" value="P:cobalamin biosynthetic process"/>
    <property type="evidence" value="ECO:0007669"/>
    <property type="project" value="UniProtKB-UniRule"/>
</dbReference>
<proteinExistence type="inferred from homology"/>
<accession>A0A512IMT4</accession>
<comment type="similarity">
    <text evidence="4 19">Belongs to the CobS family.</text>
</comment>
<comment type="cofactor">
    <cofactor evidence="1 19">
        <name>Mg(2+)</name>
        <dbReference type="ChEBI" id="CHEBI:18420"/>
    </cofactor>
</comment>
<comment type="pathway">
    <text evidence="3 19">Cofactor biosynthesis; adenosylcobalamin biosynthesis; adenosylcobalamin from cob(II)yrinate a,c-diamide: step 7/7.</text>
</comment>
<evidence type="ECO:0000256" key="17">
    <source>
        <dbReference type="ARBA" id="ARBA00048623"/>
    </source>
</evidence>
<evidence type="ECO:0000256" key="14">
    <source>
        <dbReference type="ARBA" id="ARBA00025228"/>
    </source>
</evidence>
<evidence type="ECO:0000256" key="9">
    <source>
        <dbReference type="ARBA" id="ARBA00022679"/>
    </source>
</evidence>
<evidence type="ECO:0000256" key="8">
    <source>
        <dbReference type="ARBA" id="ARBA00022573"/>
    </source>
</evidence>
<organism evidence="20 21">
    <name type="scientific">Methylobacterium haplocladii</name>
    <dbReference type="NCBI Taxonomy" id="1176176"/>
    <lineage>
        <taxon>Bacteria</taxon>
        <taxon>Pseudomonadati</taxon>
        <taxon>Pseudomonadota</taxon>
        <taxon>Alphaproteobacteria</taxon>
        <taxon>Hyphomicrobiales</taxon>
        <taxon>Methylobacteriaceae</taxon>
        <taxon>Methylobacterium</taxon>
    </lineage>
</organism>
<evidence type="ECO:0000256" key="1">
    <source>
        <dbReference type="ARBA" id="ARBA00001946"/>
    </source>
</evidence>
<keyword evidence="12 19" id="KW-1133">Transmembrane helix</keyword>
<dbReference type="InterPro" id="IPR003805">
    <property type="entry name" value="CobS"/>
</dbReference>
<evidence type="ECO:0000313" key="20">
    <source>
        <dbReference type="EMBL" id="GEO98942.1"/>
    </source>
</evidence>
<dbReference type="AlphaFoldDB" id="A0A512IMT4"/>
<evidence type="ECO:0000256" key="2">
    <source>
        <dbReference type="ARBA" id="ARBA00004651"/>
    </source>
</evidence>
<dbReference type="UniPathway" id="UPA00148">
    <property type="reaction ID" value="UER00238"/>
</dbReference>
<evidence type="ECO:0000256" key="16">
    <source>
        <dbReference type="ARBA" id="ARBA00032853"/>
    </source>
</evidence>
<feature type="transmembrane region" description="Helical" evidence="19">
    <location>
        <begin position="81"/>
        <end position="99"/>
    </location>
</feature>
<dbReference type="EMBL" id="BJZT01000013">
    <property type="protein sequence ID" value="GEO98942.1"/>
    <property type="molecule type" value="Genomic_DNA"/>
</dbReference>
<evidence type="ECO:0000256" key="7">
    <source>
        <dbReference type="ARBA" id="ARBA00022475"/>
    </source>
</evidence>
<comment type="function">
    <text evidence="14 19">Joins adenosylcobinamide-GDP and alpha-ribazole to generate adenosylcobalamin (Ado-cobalamin). Also synthesizes adenosylcobalamin 5'-phosphate from adenosylcobinamide-GDP and alpha-ribazole 5'-phosphate.</text>
</comment>
<evidence type="ECO:0000256" key="6">
    <source>
        <dbReference type="ARBA" id="ARBA00015850"/>
    </source>
</evidence>
<dbReference type="HAMAP" id="MF_00719">
    <property type="entry name" value="CobS"/>
    <property type="match status" value="1"/>
</dbReference>
<evidence type="ECO:0000256" key="19">
    <source>
        <dbReference type="HAMAP-Rule" id="MF_00719"/>
    </source>
</evidence>
<keyword evidence="21" id="KW-1185">Reference proteome</keyword>
<keyword evidence="7 19" id="KW-1003">Cell membrane</keyword>
<comment type="catalytic activity">
    <reaction evidence="18 19">
        <text>alpha-ribazole 5'-phosphate + adenosylcob(III)inamide-GDP = adenosylcob(III)alamin 5'-phosphate + GMP + H(+)</text>
        <dbReference type="Rhea" id="RHEA:23560"/>
        <dbReference type="ChEBI" id="CHEBI:15378"/>
        <dbReference type="ChEBI" id="CHEBI:57918"/>
        <dbReference type="ChEBI" id="CHEBI:58115"/>
        <dbReference type="ChEBI" id="CHEBI:60487"/>
        <dbReference type="ChEBI" id="CHEBI:60493"/>
        <dbReference type="EC" id="2.7.8.26"/>
    </reaction>
</comment>
<dbReference type="GO" id="GO:0051073">
    <property type="term" value="F:adenosylcobinamide-GDP ribazoletransferase activity"/>
    <property type="evidence" value="ECO:0007669"/>
    <property type="project" value="UniProtKB-UniRule"/>
</dbReference>
<comment type="catalytic activity">
    <reaction evidence="17 19">
        <text>alpha-ribazole + adenosylcob(III)inamide-GDP = adenosylcob(III)alamin + GMP + H(+)</text>
        <dbReference type="Rhea" id="RHEA:16049"/>
        <dbReference type="ChEBI" id="CHEBI:10329"/>
        <dbReference type="ChEBI" id="CHEBI:15378"/>
        <dbReference type="ChEBI" id="CHEBI:18408"/>
        <dbReference type="ChEBI" id="CHEBI:58115"/>
        <dbReference type="ChEBI" id="CHEBI:60487"/>
        <dbReference type="EC" id="2.7.8.26"/>
    </reaction>
</comment>
<dbReference type="RefSeq" id="WP_147077805.1">
    <property type="nucleotide sequence ID" value="NZ_BJZT01000013.1"/>
</dbReference>
<feature type="transmembrane region" description="Helical" evidence="19">
    <location>
        <begin position="225"/>
        <end position="243"/>
    </location>
</feature>
<evidence type="ECO:0000256" key="10">
    <source>
        <dbReference type="ARBA" id="ARBA00022692"/>
    </source>
</evidence>
<dbReference type="EC" id="2.7.8.26" evidence="5 19"/>
<feature type="transmembrane region" description="Helical" evidence="19">
    <location>
        <begin position="201"/>
        <end position="219"/>
    </location>
</feature>
<name>A0A512IMT4_9HYPH</name>
<keyword evidence="11 19" id="KW-0460">Magnesium</keyword>
<evidence type="ECO:0000256" key="13">
    <source>
        <dbReference type="ARBA" id="ARBA00023136"/>
    </source>
</evidence>
<comment type="subcellular location">
    <subcellularLocation>
        <location evidence="2 19">Cell membrane</location>
        <topology evidence="2 19">Multi-pass membrane protein</topology>
    </subcellularLocation>
</comment>
<dbReference type="GO" id="GO:0005886">
    <property type="term" value="C:plasma membrane"/>
    <property type="evidence" value="ECO:0007669"/>
    <property type="project" value="UniProtKB-SubCell"/>
</dbReference>
<feature type="transmembrane region" description="Helical" evidence="19">
    <location>
        <begin position="158"/>
        <end position="181"/>
    </location>
</feature>
<evidence type="ECO:0000256" key="15">
    <source>
        <dbReference type="ARBA" id="ARBA00032605"/>
    </source>
</evidence>
<keyword evidence="10 19" id="KW-0812">Transmembrane</keyword>
<gene>
    <name evidence="20" type="primary">cobS_2</name>
    <name evidence="19" type="synonym">cobS</name>
    <name evidence="20" type="ORF">MHA02_13300</name>
</gene>
<keyword evidence="8 19" id="KW-0169">Cobalamin biosynthesis</keyword>
<keyword evidence="13 19" id="KW-0472">Membrane</keyword>
<feature type="transmembrane region" description="Helical" evidence="19">
    <location>
        <begin position="129"/>
        <end position="152"/>
    </location>
</feature>
<dbReference type="OrthoDB" id="9794626at2"/>
<evidence type="ECO:0000256" key="18">
    <source>
        <dbReference type="ARBA" id="ARBA00049504"/>
    </source>
</evidence>